<sequence length="118" mass="13224">MSSETFVTTSIDQCNNSDAFRVRCLMVLKESVAVVSMFPEKDCFEISILGEVGVKESWVKLFTVGLLPSVEYPIGAGKNGDIFFTKKDSELVWYDFSSKMFKEVGMKGECSYSQTVML</sequence>
<protein>
    <recommendedName>
        <fullName evidence="3">F-box protein</fullName>
    </recommendedName>
</protein>
<comment type="caution">
    <text evidence="1">The sequence shown here is derived from an EMBL/GenBank/DDBJ whole genome shotgun (WGS) entry which is preliminary data.</text>
</comment>
<accession>A0ABU6Z3Q1</accession>
<evidence type="ECO:0000313" key="2">
    <source>
        <dbReference type="Proteomes" id="UP001341840"/>
    </source>
</evidence>
<evidence type="ECO:0008006" key="3">
    <source>
        <dbReference type="Google" id="ProtNLM"/>
    </source>
</evidence>
<reference evidence="1 2" key="1">
    <citation type="journal article" date="2023" name="Plants (Basel)">
        <title>Bridging the Gap: Combining Genomics and Transcriptomics Approaches to Understand Stylosanthes scabra, an Orphan Legume from the Brazilian Caatinga.</title>
        <authorList>
            <person name="Ferreira-Neto J.R.C."/>
            <person name="da Silva M.D."/>
            <person name="Binneck E."/>
            <person name="de Melo N.F."/>
            <person name="da Silva R.H."/>
            <person name="de Melo A.L.T.M."/>
            <person name="Pandolfi V."/>
            <person name="Bustamante F.O."/>
            <person name="Brasileiro-Vidal A.C."/>
            <person name="Benko-Iseppon A.M."/>
        </authorList>
    </citation>
    <scope>NUCLEOTIDE SEQUENCE [LARGE SCALE GENOMIC DNA]</scope>
    <source>
        <tissue evidence="1">Leaves</tissue>
    </source>
</reference>
<proteinExistence type="predicted"/>
<dbReference type="Proteomes" id="UP001341840">
    <property type="component" value="Unassembled WGS sequence"/>
</dbReference>
<keyword evidence="2" id="KW-1185">Reference proteome</keyword>
<name>A0ABU6Z3Q1_9FABA</name>
<gene>
    <name evidence="1" type="ORF">PIB30_005477</name>
</gene>
<organism evidence="1 2">
    <name type="scientific">Stylosanthes scabra</name>
    <dbReference type="NCBI Taxonomy" id="79078"/>
    <lineage>
        <taxon>Eukaryota</taxon>
        <taxon>Viridiplantae</taxon>
        <taxon>Streptophyta</taxon>
        <taxon>Embryophyta</taxon>
        <taxon>Tracheophyta</taxon>
        <taxon>Spermatophyta</taxon>
        <taxon>Magnoliopsida</taxon>
        <taxon>eudicotyledons</taxon>
        <taxon>Gunneridae</taxon>
        <taxon>Pentapetalae</taxon>
        <taxon>rosids</taxon>
        <taxon>fabids</taxon>
        <taxon>Fabales</taxon>
        <taxon>Fabaceae</taxon>
        <taxon>Papilionoideae</taxon>
        <taxon>50 kb inversion clade</taxon>
        <taxon>dalbergioids sensu lato</taxon>
        <taxon>Dalbergieae</taxon>
        <taxon>Pterocarpus clade</taxon>
        <taxon>Stylosanthes</taxon>
    </lineage>
</organism>
<evidence type="ECO:0000313" key="1">
    <source>
        <dbReference type="EMBL" id="MED6216215.1"/>
    </source>
</evidence>
<dbReference type="EMBL" id="JASCZI010271871">
    <property type="protein sequence ID" value="MED6216215.1"/>
    <property type="molecule type" value="Genomic_DNA"/>
</dbReference>